<organism evidence="1 2">
    <name type="scientific">[Phormidium ambiguum] IAM M-71</name>
    <dbReference type="NCBI Taxonomy" id="454136"/>
    <lineage>
        <taxon>Bacteria</taxon>
        <taxon>Bacillati</taxon>
        <taxon>Cyanobacteriota</taxon>
        <taxon>Cyanophyceae</taxon>
        <taxon>Oscillatoriophycideae</taxon>
        <taxon>Aerosakkonematales</taxon>
        <taxon>Aerosakkonemataceae</taxon>
        <taxon>Floridanema</taxon>
    </lineage>
</organism>
<sequence length="164" mass="18163">MNSNISPILQTQNKSFIVIGYGNDLRSDDGIGPRVAAEVEAWRMPNVKSLAVHQLTPEIADTIKDVYGVIFVDACQLPDVQEVQVLTIEPEETGKSMTHNVDPRSLLALSQTLYNSHPHAWCINVPAINFEMGETLSPIAETGVSQALEKINFILRQQTDLHEI</sequence>
<dbReference type="CDD" id="cd06066">
    <property type="entry name" value="H2MP_NAD-link-bidir"/>
    <property type="match status" value="1"/>
</dbReference>
<accession>A0A1U7IAL0</accession>
<proteinExistence type="predicted"/>
<name>A0A1U7IAL0_9CYAN</name>
<dbReference type="STRING" id="454136.NIES2119_22765"/>
<comment type="caution">
    <text evidence="1">The sequence shown here is derived from an EMBL/GenBank/DDBJ whole genome shotgun (WGS) entry which is preliminary data.</text>
</comment>
<dbReference type="Gene3D" id="3.40.50.1450">
    <property type="entry name" value="HybD-like"/>
    <property type="match status" value="1"/>
</dbReference>
<dbReference type="GO" id="GO:0008047">
    <property type="term" value="F:enzyme activator activity"/>
    <property type="evidence" value="ECO:0007669"/>
    <property type="project" value="InterPro"/>
</dbReference>
<dbReference type="OrthoDB" id="512922at2"/>
<reference evidence="1 2" key="1">
    <citation type="submission" date="2016-11" db="EMBL/GenBank/DDBJ databases">
        <title>Draft Genome Sequences of Nine Cyanobacterial Strains from Diverse Habitats.</title>
        <authorList>
            <person name="Zhu T."/>
            <person name="Hou S."/>
            <person name="Lu X."/>
            <person name="Hess W.R."/>
        </authorList>
    </citation>
    <scope>NUCLEOTIDE SEQUENCE [LARGE SCALE GENOMIC DNA]</scope>
    <source>
        <strain evidence="1 2">IAM M-71</strain>
    </source>
</reference>
<evidence type="ECO:0000313" key="2">
    <source>
        <dbReference type="Proteomes" id="UP000185860"/>
    </source>
</evidence>
<dbReference type="InterPro" id="IPR023430">
    <property type="entry name" value="Pept_HybD-like_dom_sf"/>
</dbReference>
<dbReference type="GO" id="GO:0004175">
    <property type="term" value="F:endopeptidase activity"/>
    <property type="evidence" value="ECO:0007669"/>
    <property type="project" value="TreeGrafter"/>
</dbReference>
<dbReference type="AlphaFoldDB" id="A0A1U7IAL0"/>
<dbReference type="PANTHER" id="PTHR30302">
    <property type="entry name" value="HYDROGENASE 1 MATURATION PROTEASE"/>
    <property type="match status" value="1"/>
</dbReference>
<dbReference type="PANTHER" id="PTHR30302:SF5">
    <property type="entry name" value="SLR1876 PROTEIN"/>
    <property type="match status" value="1"/>
</dbReference>
<dbReference type="EMBL" id="MRCE01000028">
    <property type="protein sequence ID" value="OKH33574.1"/>
    <property type="molecule type" value="Genomic_DNA"/>
</dbReference>
<evidence type="ECO:0000313" key="1">
    <source>
        <dbReference type="EMBL" id="OKH33574.1"/>
    </source>
</evidence>
<dbReference type="GO" id="GO:0016485">
    <property type="term" value="P:protein processing"/>
    <property type="evidence" value="ECO:0007669"/>
    <property type="project" value="TreeGrafter"/>
</dbReference>
<dbReference type="RefSeq" id="WP_073595793.1">
    <property type="nucleotide sequence ID" value="NZ_MRCE01000028.1"/>
</dbReference>
<dbReference type="InterPro" id="IPR000671">
    <property type="entry name" value="Peptidase_A31"/>
</dbReference>
<evidence type="ECO:0008006" key="3">
    <source>
        <dbReference type="Google" id="ProtNLM"/>
    </source>
</evidence>
<dbReference type="NCBIfam" id="TIGR00072">
    <property type="entry name" value="hydrog_prot"/>
    <property type="match status" value="1"/>
</dbReference>
<protein>
    <recommendedName>
        <fullName evidence="3">Hydrogenase maturation protease</fullName>
    </recommendedName>
</protein>
<dbReference type="Proteomes" id="UP000185860">
    <property type="component" value="Unassembled WGS sequence"/>
</dbReference>
<gene>
    <name evidence="1" type="ORF">NIES2119_22765</name>
</gene>
<dbReference type="SUPFAM" id="SSF53163">
    <property type="entry name" value="HybD-like"/>
    <property type="match status" value="1"/>
</dbReference>